<accession>A0A4V3DPA1</accession>
<evidence type="ECO:0000313" key="1">
    <source>
        <dbReference type="EMBL" id="TDR51546.1"/>
    </source>
</evidence>
<comment type="caution">
    <text evidence="1">The sequence shown here is derived from an EMBL/GenBank/DDBJ whole genome shotgun (WGS) entry which is preliminary data.</text>
</comment>
<reference evidence="1 2" key="1">
    <citation type="submission" date="2019-03" db="EMBL/GenBank/DDBJ databases">
        <title>Genomic Encyclopedia of Type Strains, Phase III (KMG-III): the genomes of soil and plant-associated and newly described type strains.</title>
        <authorList>
            <person name="Whitman W."/>
        </authorList>
    </citation>
    <scope>NUCLEOTIDE SEQUENCE [LARGE SCALE GENOMIC DNA]</scope>
    <source>
        <strain evidence="1 2">CECT 7972</strain>
    </source>
</reference>
<name>A0A4V3DPA1_9LIST</name>
<dbReference type="AlphaFoldDB" id="A0A4V3DPA1"/>
<sequence>MKLKQRDLLYELLKGYPKYINEIEMNGVDNLKPESIEKILDILLTVFTNYGLDDDEPNKYGLEIEDLIDIVNDAE</sequence>
<dbReference type="RefSeq" id="WP_036071232.1">
    <property type="nucleotide sequence ID" value="NZ_JAASUO010000014.1"/>
</dbReference>
<organism evidence="1 2">
    <name type="scientific">Listeria rocourtiae</name>
    <dbReference type="NCBI Taxonomy" id="647910"/>
    <lineage>
        <taxon>Bacteria</taxon>
        <taxon>Bacillati</taxon>
        <taxon>Bacillota</taxon>
        <taxon>Bacilli</taxon>
        <taxon>Bacillales</taxon>
        <taxon>Listeriaceae</taxon>
        <taxon>Listeria</taxon>
    </lineage>
</organism>
<proteinExistence type="predicted"/>
<dbReference type="EMBL" id="SNZK01000012">
    <property type="protein sequence ID" value="TDR51546.1"/>
    <property type="molecule type" value="Genomic_DNA"/>
</dbReference>
<keyword evidence="2" id="KW-1185">Reference proteome</keyword>
<evidence type="ECO:0000313" key="2">
    <source>
        <dbReference type="Proteomes" id="UP000295558"/>
    </source>
</evidence>
<dbReference type="Proteomes" id="UP000295558">
    <property type="component" value="Unassembled WGS sequence"/>
</dbReference>
<dbReference type="OrthoDB" id="2364148at2"/>
<gene>
    <name evidence="1" type="ORF">DFP96_11232</name>
</gene>
<protein>
    <submittedName>
        <fullName evidence="1">Uncharacterized protein</fullName>
    </submittedName>
</protein>